<evidence type="ECO:0000256" key="1">
    <source>
        <dbReference type="SAM" id="MobiDB-lite"/>
    </source>
</evidence>
<feature type="region of interest" description="Disordered" evidence="1">
    <location>
        <begin position="33"/>
        <end position="95"/>
    </location>
</feature>
<sequence>MYDGTVERTGHHRARRATDRELRAILKDFTTWYDGPDRRPDRTPGSWGVRGDLGDPSLLQLDLGRPTLTESQPWRRASGGDRRTPMIRRPGGLIG</sequence>
<evidence type="ECO:0000313" key="2">
    <source>
        <dbReference type="EMBL" id="MDU8998663.1"/>
    </source>
</evidence>
<protein>
    <submittedName>
        <fullName evidence="2">Uncharacterized protein</fullName>
    </submittedName>
</protein>
<evidence type="ECO:0000313" key="3">
    <source>
        <dbReference type="Proteomes" id="UP001257627"/>
    </source>
</evidence>
<dbReference type="Proteomes" id="UP001257627">
    <property type="component" value="Unassembled WGS sequence"/>
</dbReference>
<gene>
    <name evidence="2" type="ORF">PU648_41140</name>
</gene>
<dbReference type="RefSeq" id="WP_143607636.1">
    <property type="nucleotide sequence ID" value="NZ_CP107955.1"/>
</dbReference>
<dbReference type="EMBL" id="JARAKF010000001">
    <property type="protein sequence ID" value="MDU8998663.1"/>
    <property type="molecule type" value="Genomic_DNA"/>
</dbReference>
<name>A0ABU3UXR5_9ACTN</name>
<proteinExistence type="predicted"/>
<accession>A0ABU3UXR5</accession>
<reference evidence="2 3" key="1">
    <citation type="submission" date="2023-02" db="EMBL/GenBank/DDBJ databases">
        <authorList>
            <person name="Maleckis M."/>
        </authorList>
    </citation>
    <scope>NUCLEOTIDE SEQUENCE [LARGE SCALE GENOMIC DNA]</scope>
    <source>
        <strain evidence="2 3">P8-A2</strain>
    </source>
</reference>
<keyword evidence="3" id="KW-1185">Reference proteome</keyword>
<comment type="caution">
    <text evidence="2">The sequence shown here is derived from an EMBL/GenBank/DDBJ whole genome shotgun (WGS) entry which is preliminary data.</text>
</comment>
<organism evidence="2 3">
    <name type="scientific">Streptomyces mirabilis</name>
    <dbReference type="NCBI Taxonomy" id="68239"/>
    <lineage>
        <taxon>Bacteria</taxon>
        <taxon>Bacillati</taxon>
        <taxon>Actinomycetota</taxon>
        <taxon>Actinomycetes</taxon>
        <taxon>Kitasatosporales</taxon>
        <taxon>Streptomycetaceae</taxon>
        <taxon>Streptomyces</taxon>
    </lineage>
</organism>